<gene>
    <name evidence="1" type="ORF">B8W67_18210</name>
</gene>
<evidence type="ECO:0000313" key="2">
    <source>
        <dbReference type="Proteomes" id="UP000193577"/>
    </source>
</evidence>
<accession>A0A7I7SEN4</accession>
<sequence>MPLTAGAGRLRLPLAALLVACGAGGGAWLVHTTGHHSDCDRVQQFAERWTATQHYIIDSVEADESTLPPDFTDEADALLDENDAARLRSLADTVRTPGMAEALRTWSDGAALTAEFHRDVATAPETDDGWPPAPILDKARRAQRLISEGWGSLESLCPDLEALRDFD</sequence>
<name>A0A7I7SEN4_9MYCO</name>
<dbReference type="AlphaFoldDB" id="A0A7I7SEN4"/>
<dbReference type="EMBL" id="NCXO01000060">
    <property type="protein sequence ID" value="OSC26937.1"/>
    <property type="molecule type" value="Genomic_DNA"/>
</dbReference>
<dbReference type="RefSeq" id="WP_069390579.1">
    <property type="nucleotide sequence ID" value="NZ_AP022594.1"/>
</dbReference>
<proteinExistence type="predicted"/>
<evidence type="ECO:0000313" key="1">
    <source>
        <dbReference type="EMBL" id="OSC26937.1"/>
    </source>
</evidence>
<reference evidence="1 2" key="1">
    <citation type="submission" date="2017-04" db="EMBL/GenBank/DDBJ databases">
        <title>The new phylogeny of genus Mycobacterium.</title>
        <authorList>
            <person name="Tortoli E."/>
            <person name="Trovato A."/>
            <person name="Cirillo D.M."/>
        </authorList>
    </citation>
    <scope>NUCLEOTIDE SEQUENCE [LARGE SCALE GENOMIC DNA]</scope>
    <source>
        <strain evidence="1 2">KCTC 19819</strain>
    </source>
</reference>
<organism evidence="1 2">
    <name type="scientific">Mycolicibacillus koreensis</name>
    <dbReference type="NCBI Taxonomy" id="1069220"/>
    <lineage>
        <taxon>Bacteria</taxon>
        <taxon>Bacillati</taxon>
        <taxon>Actinomycetota</taxon>
        <taxon>Actinomycetes</taxon>
        <taxon>Mycobacteriales</taxon>
        <taxon>Mycobacteriaceae</taxon>
        <taxon>Mycolicibacillus</taxon>
    </lineage>
</organism>
<protein>
    <submittedName>
        <fullName evidence="1">Uncharacterized protein</fullName>
    </submittedName>
</protein>
<dbReference type="Proteomes" id="UP000193577">
    <property type="component" value="Unassembled WGS sequence"/>
</dbReference>
<comment type="caution">
    <text evidence="1">The sequence shown here is derived from an EMBL/GenBank/DDBJ whole genome shotgun (WGS) entry which is preliminary data.</text>
</comment>
<keyword evidence="2" id="KW-1185">Reference proteome</keyword>